<dbReference type="Pfam" id="PF01121">
    <property type="entry name" value="CoaE"/>
    <property type="match status" value="1"/>
</dbReference>
<evidence type="ECO:0000256" key="7">
    <source>
        <dbReference type="ARBA" id="ARBA00022993"/>
    </source>
</evidence>
<keyword evidence="7 8" id="KW-0173">Coenzyme A biosynthesis</keyword>
<evidence type="ECO:0000256" key="9">
    <source>
        <dbReference type="NCBIfam" id="TIGR00152"/>
    </source>
</evidence>
<dbReference type="PROSITE" id="PS51219">
    <property type="entry name" value="DPCK"/>
    <property type="match status" value="1"/>
</dbReference>
<dbReference type="CDD" id="cd02022">
    <property type="entry name" value="DPCK"/>
    <property type="match status" value="1"/>
</dbReference>
<dbReference type="GO" id="GO:0005737">
    <property type="term" value="C:cytoplasm"/>
    <property type="evidence" value="ECO:0007669"/>
    <property type="project" value="UniProtKB-SubCell"/>
</dbReference>
<dbReference type="HOGENOM" id="CLU_057180_1_2_6"/>
<dbReference type="GO" id="GO:0004140">
    <property type="term" value="F:dephospho-CoA kinase activity"/>
    <property type="evidence" value="ECO:0007669"/>
    <property type="project" value="UniProtKB-UniRule"/>
</dbReference>
<evidence type="ECO:0000256" key="8">
    <source>
        <dbReference type="HAMAP-Rule" id="MF_00376"/>
    </source>
</evidence>
<dbReference type="AlphaFoldDB" id="E0WQP5"/>
<dbReference type="EMBL" id="GL379589">
    <property type="protein sequence ID" value="EFL92455.1"/>
    <property type="molecule type" value="Genomic_DNA"/>
</dbReference>
<dbReference type="PANTHER" id="PTHR10695">
    <property type="entry name" value="DEPHOSPHO-COA KINASE-RELATED"/>
    <property type="match status" value="1"/>
</dbReference>
<keyword evidence="11" id="KW-1185">Reference proteome</keyword>
<comment type="catalytic activity">
    <reaction evidence="8">
        <text>3'-dephospho-CoA + ATP = ADP + CoA + H(+)</text>
        <dbReference type="Rhea" id="RHEA:18245"/>
        <dbReference type="ChEBI" id="CHEBI:15378"/>
        <dbReference type="ChEBI" id="CHEBI:30616"/>
        <dbReference type="ChEBI" id="CHEBI:57287"/>
        <dbReference type="ChEBI" id="CHEBI:57328"/>
        <dbReference type="ChEBI" id="CHEBI:456216"/>
        <dbReference type="EC" id="2.7.1.24"/>
    </reaction>
</comment>
<evidence type="ECO:0000256" key="3">
    <source>
        <dbReference type="ARBA" id="ARBA00022679"/>
    </source>
</evidence>
<dbReference type="EC" id="2.7.1.24" evidence="8 9"/>
<evidence type="ECO:0000256" key="6">
    <source>
        <dbReference type="ARBA" id="ARBA00022840"/>
    </source>
</evidence>
<evidence type="ECO:0000256" key="4">
    <source>
        <dbReference type="ARBA" id="ARBA00022741"/>
    </source>
</evidence>
<dbReference type="FunFam" id="3.40.50.300:FF:000518">
    <property type="entry name" value="Dephospho-CoA kinase"/>
    <property type="match status" value="1"/>
</dbReference>
<keyword evidence="4 8" id="KW-0547">Nucleotide-binding</keyword>
<evidence type="ECO:0000256" key="2">
    <source>
        <dbReference type="ARBA" id="ARBA00022490"/>
    </source>
</evidence>
<dbReference type="InterPro" id="IPR001977">
    <property type="entry name" value="Depp_CoAkinase"/>
</dbReference>
<dbReference type="GO" id="GO:0015937">
    <property type="term" value="P:coenzyme A biosynthetic process"/>
    <property type="evidence" value="ECO:0007669"/>
    <property type="project" value="UniProtKB-UniRule"/>
</dbReference>
<dbReference type="PANTHER" id="PTHR10695:SF46">
    <property type="entry name" value="BIFUNCTIONAL COENZYME A SYNTHASE-RELATED"/>
    <property type="match status" value="1"/>
</dbReference>
<organism evidence="10 11">
    <name type="scientific">Candidatus Regiella insecticola LSR1</name>
    <dbReference type="NCBI Taxonomy" id="663321"/>
    <lineage>
        <taxon>Bacteria</taxon>
        <taxon>Pseudomonadati</taxon>
        <taxon>Pseudomonadota</taxon>
        <taxon>Gammaproteobacteria</taxon>
        <taxon>Enterobacterales</taxon>
        <taxon>Enterobacteriaceae</taxon>
        <taxon>aphid secondary symbionts</taxon>
        <taxon>Candidatus Regiella</taxon>
    </lineage>
</organism>
<evidence type="ECO:0000256" key="1">
    <source>
        <dbReference type="ARBA" id="ARBA00009018"/>
    </source>
</evidence>
<keyword evidence="2 8" id="KW-0963">Cytoplasm</keyword>
<evidence type="ECO:0000313" key="10">
    <source>
        <dbReference type="EMBL" id="EFL92455.1"/>
    </source>
</evidence>
<gene>
    <name evidence="8 10" type="primary">coaE</name>
    <name evidence="10" type="ORF">REG_0226</name>
</gene>
<dbReference type="GO" id="GO:0005524">
    <property type="term" value="F:ATP binding"/>
    <property type="evidence" value="ECO:0007669"/>
    <property type="project" value="UniProtKB-UniRule"/>
</dbReference>
<evidence type="ECO:0000256" key="5">
    <source>
        <dbReference type="ARBA" id="ARBA00022777"/>
    </source>
</evidence>
<dbReference type="UniPathway" id="UPA00241">
    <property type="reaction ID" value="UER00356"/>
</dbReference>
<evidence type="ECO:0000313" key="11">
    <source>
        <dbReference type="Proteomes" id="UP000005726"/>
    </source>
</evidence>
<dbReference type="InterPro" id="IPR027417">
    <property type="entry name" value="P-loop_NTPase"/>
</dbReference>
<dbReference type="Gene3D" id="3.40.50.300">
    <property type="entry name" value="P-loop containing nucleotide triphosphate hydrolases"/>
    <property type="match status" value="1"/>
</dbReference>
<name>E0WQP5_9ENTR</name>
<feature type="binding site" evidence="8">
    <location>
        <begin position="49"/>
        <end position="54"/>
    </location>
    <ligand>
        <name>ATP</name>
        <dbReference type="ChEBI" id="CHEBI:30616"/>
    </ligand>
</feature>
<keyword evidence="6 8" id="KW-0067">ATP-binding</keyword>
<accession>E0WQP5</accession>
<comment type="function">
    <text evidence="8">Catalyzes the phosphorylation of the 3'-hydroxyl group of dephosphocoenzyme A to form coenzyme A.</text>
</comment>
<dbReference type="HAMAP" id="MF_00376">
    <property type="entry name" value="Dephospho_CoA_kinase"/>
    <property type="match status" value="1"/>
</dbReference>
<dbReference type="NCBIfam" id="TIGR00152">
    <property type="entry name" value="dephospho-CoA kinase"/>
    <property type="match status" value="1"/>
</dbReference>
<dbReference type="SUPFAM" id="SSF52540">
    <property type="entry name" value="P-loop containing nucleoside triphosphate hydrolases"/>
    <property type="match status" value="1"/>
</dbReference>
<keyword evidence="5 8" id="KW-0418">Kinase</keyword>
<comment type="similarity">
    <text evidence="1 8">Belongs to the CoaE family.</text>
</comment>
<comment type="subcellular location">
    <subcellularLocation>
        <location evidence="8">Cytoplasm</location>
    </subcellularLocation>
</comment>
<dbReference type="STRING" id="663321.REG_0226"/>
<dbReference type="eggNOG" id="COG0237">
    <property type="taxonomic scope" value="Bacteria"/>
</dbReference>
<comment type="pathway">
    <text evidence="8">Cofactor biosynthesis; coenzyme A biosynthesis; CoA from (R)-pantothenate: step 5/5.</text>
</comment>
<dbReference type="Proteomes" id="UP000005726">
    <property type="component" value="Unassembled WGS sequence"/>
</dbReference>
<keyword evidence="3 8" id="KW-0808">Transferase</keyword>
<sequence>MVIKKEETISIKIYRVNISVILTIMLTCNEKPKDILLMTYVVALTGGIGSGKSTVADAFANLGVPLIDADVIARQVVQLGTDALSQIVTRYGNNILLADGSLNRAVLRQKIFSEQQEREWLNSLLHPLIQQETQRRITATKEPYLIWVIPLLIENNLFSQADRVLLVDVDKEIQLTRITSRDNITRQQAKQILSAQTTQKERLACADDVINNNGNFVELSSMVSILHQQYLDFLLLPNLTKKF</sequence>
<proteinExistence type="inferred from homology"/>
<protein>
    <recommendedName>
        <fullName evidence="8 9">Dephospho-CoA kinase</fullName>
        <ecNumber evidence="8 9">2.7.1.24</ecNumber>
    </recommendedName>
    <alternativeName>
        <fullName evidence="8">Dephosphocoenzyme A kinase</fullName>
    </alternativeName>
</protein>
<reference evidence="10" key="1">
    <citation type="journal article" date="2009" name="Environ. Microbiol.">
        <title>Dynamics of genome evolution in facultative symbionts of aphids.</title>
        <authorList>
            <person name="Degnan P.H."/>
            <person name="Leonardo T.E."/>
            <person name="Cass B.N."/>
            <person name="Hurwitz B."/>
            <person name="Stern D."/>
            <person name="Gibbs R.A."/>
            <person name="Richards S."/>
            <person name="Moran N.A."/>
        </authorList>
    </citation>
    <scope>NUCLEOTIDE SEQUENCE [LARGE SCALE GENOMIC DNA]</scope>
    <source>
        <strain evidence="10">LSR1</strain>
    </source>
</reference>